<dbReference type="Proteomes" id="UP000813462">
    <property type="component" value="Unassembled WGS sequence"/>
</dbReference>
<keyword evidence="1" id="KW-1133">Transmembrane helix</keyword>
<comment type="caution">
    <text evidence="2">The sequence shown here is derived from an EMBL/GenBank/DDBJ whole genome shotgun (WGS) entry which is preliminary data.</text>
</comment>
<proteinExistence type="predicted"/>
<evidence type="ECO:0000313" key="3">
    <source>
        <dbReference type="Proteomes" id="UP000813462"/>
    </source>
</evidence>
<dbReference type="Pfam" id="PF03140">
    <property type="entry name" value="DUF247"/>
    <property type="match status" value="1"/>
</dbReference>
<keyword evidence="1" id="KW-0472">Membrane</keyword>
<dbReference type="PANTHER" id="PTHR31170">
    <property type="entry name" value="BNAC04G53230D PROTEIN"/>
    <property type="match status" value="1"/>
</dbReference>
<reference evidence="2" key="1">
    <citation type="journal article" date="2021" name="Front. Plant Sci.">
        <title>Chromosome-Scale Genome Assembly for Chinese Sour Jujube and Insights Into Its Genome Evolution and Domestication Signature.</title>
        <authorList>
            <person name="Shen L.-Y."/>
            <person name="Luo H."/>
            <person name="Wang X.-L."/>
            <person name="Wang X.-M."/>
            <person name="Qiu X.-J."/>
            <person name="Liu H."/>
            <person name="Zhou S.-S."/>
            <person name="Jia K.-H."/>
            <person name="Nie S."/>
            <person name="Bao Y.-T."/>
            <person name="Zhang R.-G."/>
            <person name="Yun Q.-Z."/>
            <person name="Chai Y.-H."/>
            <person name="Lu J.-Y."/>
            <person name="Li Y."/>
            <person name="Zhao S.-W."/>
            <person name="Mao J.-F."/>
            <person name="Jia S.-G."/>
            <person name="Mao Y.-M."/>
        </authorList>
    </citation>
    <scope>NUCLEOTIDE SEQUENCE</scope>
    <source>
        <strain evidence="2">AT0</strain>
        <tissue evidence="2">Leaf</tissue>
    </source>
</reference>
<name>A0A978V9V0_ZIZJJ</name>
<gene>
    <name evidence="2" type="ORF">FEM48_Zijuj06G0145900</name>
</gene>
<evidence type="ECO:0000313" key="2">
    <source>
        <dbReference type="EMBL" id="KAH7524685.1"/>
    </source>
</evidence>
<keyword evidence="1" id="KW-0812">Transmembrane</keyword>
<dbReference type="InterPro" id="IPR004158">
    <property type="entry name" value="DUF247_pln"/>
</dbReference>
<organism evidence="2 3">
    <name type="scientific">Ziziphus jujuba var. spinosa</name>
    <dbReference type="NCBI Taxonomy" id="714518"/>
    <lineage>
        <taxon>Eukaryota</taxon>
        <taxon>Viridiplantae</taxon>
        <taxon>Streptophyta</taxon>
        <taxon>Embryophyta</taxon>
        <taxon>Tracheophyta</taxon>
        <taxon>Spermatophyta</taxon>
        <taxon>Magnoliopsida</taxon>
        <taxon>eudicotyledons</taxon>
        <taxon>Gunneridae</taxon>
        <taxon>Pentapetalae</taxon>
        <taxon>rosids</taxon>
        <taxon>fabids</taxon>
        <taxon>Rosales</taxon>
        <taxon>Rhamnaceae</taxon>
        <taxon>Paliureae</taxon>
        <taxon>Ziziphus</taxon>
    </lineage>
</organism>
<feature type="transmembrane region" description="Helical" evidence="1">
    <location>
        <begin position="81"/>
        <end position="105"/>
    </location>
</feature>
<protein>
    <submittedName>
        <fullName evidence="2">Uncharacterized protein</fullName>
    </submittedName>
</protein>
<dbReference type="PANTHER" id="PTHR31170:SF17">
    <property type="match status" value="1"/>
</dbReference>
<accession>A0A978V9V0</accession>
<sequence length="136" mass="15495">MNRLVNIAKDVDLLVKHGIVENMQRDSAEAATLINKLRDEVIVQTNNFYFGGTFEDLNVYYETPWHKWKANLKQNYFNTPWAIVAFIVATLLIILAIIQTVCSILQIRGNPYVTSAHYRLSVTGVMISNRDNSFSG</sequence>
<dbReference type="EMBL" id="JAEACU010000006">
    <property type="protein sequence ID" value="KAH7524685.1"/>
    <property type="molecule type" value="Genomic_DNA"/>
</dbReference>
<dbReference type="AlphaFoldDB" id="A0A978V9V0"/>
<evidence type="ECO:0000256" key="1">
    <source>
        <dbReference type="SAM" id="Phobius"/>
    </source>
</evidence>